<feature type="compositionally biased region" description="Polar residues" evidence="7">
    <location>
        <begin position="1487"/>
        <end position="1510"/>
    </location>
</feature>
<name>A0A0G2I3A5_9EURO</name>
<keyword evidence="3" id="KW-0653">Protein transport</keyword>
<feature type="compositionally biased region" description="Basic and acidic residues" evidence="7">
    <location>
        <begin position="1829"/>
        <end position="1838"/>
    </location>
</feature>
<dbReference type="EMBL" id="LCZI01000730">
    <property type="protein sequence ID" value="KKZ64878.1"/>
    <property type="molecule type" value="Genomic_DNA"/>
</dbReference>
<proteinExistence type="inferred from homology"/>
<dbReference type="InterPro" id="IPR056457">
    <property type="entry name" value="DOP1_C"/>
</dbReference>
<evidence type="ECO:0000256" key="1">
    <source>
        <dbReference type="ARBA" id="ARBA00004395"/>
    </source>
</evidence>
<dbReference type="GO" id="GO:0005768">
    <property type="term" value="C:endosome"/>
    <property type="evidence" value="ECO:0007669"/>
    <property type="project" value="TreeGrafter"/>
</dbReference>
<accession>A0A0G2I3A5</accession>
<evidence type="ECO:0000313" key="12">
    <source>
        <dbReference type="Proteomes" id="UP000034164"/>
    </source>
</evidence>
<keyword evidence="2" id="KW-0813">Transport</keyword>
<dbReference type="PANTHER" id="PTHR14042">
    <property type="entry name" value="DOPEY-RELATED"/>
    <property type="match status" value="1"/>
</dbReference>
<evidence type="ECO:0000256" key="2">
    <source>
        <dbReference type="ARBA" id="ARBA00022448"/>
    </source>
</evidence>
<dbReference type="GO" id="GO:0015031">
    <property type="term" value="P:protein transport"/>
    <property type="evidence" value="ECO:0007669"/>
    <property type="project" value="UniProtKB-KW"/>
</dbReference>
<dbReference type="Pfam" id="PF04118">
    <property type="entry name" value="Dopey_N"/>
    <property type="match status" value="1"/>
</dbReference>
<dbReference type="InterPro" id="IPR007249">
    <property type="entry name" value="DOP1_N"/>
</dbReference>
<dbReference type="Proteomes" id="UP000034164">
    <property type="component" value="Unassembled WGS sequence"/>
</dbReference>
<feature type="region of interest" description="Disordered" evidence="7">
    <location>
        <begin position="1808"/>
        <end position="1838"/>
    </location>
</feature>
<comment type="caution">
    <text evidence="11">The sequence shown here is derived from an EMBL/GenBank/DDBJ whole genome shotgun (WGS) entry which is preliminary data.</text>
</comment>
<evidence type="ECO:0000256" key="7">
    <source>
        <dbReference type="SAM" id="MobiDB-lite"/>
    </source>
</evidence>
<dbReference type="VEuPathDB" id="FungiDB:EMCG_09255"/>
<dbReference type="InterPro" id="IPR056458">
    <property type="entry name" value="TPR_DOP1_M"/>
</dbReference>
<dbReference type="OrthoDB" id="297643at2759"/>
<dbReference type="InterPro" id="IPR040314">
    <property type="entry name" value="DOP1"/>
</dbReference>
<evidence type="ECO:0000256" key="4">
    <source>
        <dbReference type="ARBA" id="ARBA00023034"/>
    </source>
</evidence>
<evidence type="ECO:0000256" key="5">
    <source>
        <dbReference type="ARBA" id="ARBA00023136"/>
    </source>
</evidence>
<evidence type="ECO:0000259" key="8">
    <source>
        <dbReference type="Pfam" id="PF04118"/>
    </source>
</evidence>
<evidence type="ECO:0000259" key="9">
    <source>
        <dbReference type="Pfam" id="PF24597"/>
    </source>
</evidence>
<dbReference type="GO" id="GO:0000139">
    <property type="term" value="C:Golgi membrane"/>
    <property type="evidence" value="ECO:0007669"/>
    <property type="project" value="UniProtKB-SubCell"/>
</dbReference>
<feature type="compositionally biased region" description="Low complexity" evidence="7">
    <location>
        <begin position="10"/>
        <end position="23"/>
    </location>
</feature>
<feature type="domain" description="DOP1-like C-terminal" evidence="10">
    <location>
        <begin position="1399"/>
        <end position="1881"/>
    </location>
</feature>
<sequence length="1906" mass="212568">MSLDPDLTRSSSPSGSEASQPKSRAQAGDEIYKKDKSYRRYASSVDRALSLFDTALQEWADYISFLSRLLKALQSHPPSLPIVPNKTIVARRLAQCLNPALPSGVHQKALEVYGYIFSILKSDRLSRDLALYLPGIAPTLSFASLTVRPLFLSLVEAYIVDLDPAALRPALKSIILALLPGLEEETSEDFETALRIVNKFRKLNLREDSLSDSNIDAGSQYFWQCLFLASITNPSRRLGVLAYLNRYLPKLGGASLWLIDPESSKNDGASDLSSVTDSVIMPEPGLLIRCFATGLADEQQLVQRNFLDLLVTHLPLHSPVLQKKITANDLGVLVAAAAGVVTRRDMSLNRRLWAWFLGPETSNGGQEHGEADPSLSSGHAASRVFDYENAKSQYFSRFGLKPLVQSIKMMINRNSPRPPERAKPFRIALSLMDRWEVGGLVVPAIFLPVMHSVQQYERLTSSNANFDEVFRSASAFFDGVESSLIFSELLSLVHVEPSGIQTRSNRAIEDLKLANFIISHFNMGEEEMLVAHIPLLFLALLVKMRVISSSTEAGLDHKNIQSIALNETSLLIKHLLELIPDRVFSDGTIDPTRNDQPLEAVLDIASEDIIRMIIDFYKRSKENLELPSLPFSYHDLGELLLREAQFLVLSELESEDHSGLKERVNIFISLLNKIRKSQVVEHSELFSTMYRKLAAKSEADLPFVMISSICSIVTTLYSIHAPGFYVSYEQVSNIIPPLVRKLWGFLSPLSPKFHVETVRCLWLLHSVTWQDHLVEASIASLMIGAEGPNSSHITTLEEAEKFFVLWNHSQQINIGPSTARSMSDHPLDSSGSRDPRSLYQSSMLDRPLFIVLDLLSGIVGEASLVVKEWISDLSSVHKIFRIIITKLIELSYLTTPDLERTTQRSHPTEPREANQCRYLFETTSGVISSLSRMGWSTLITNTVAELGKRRESFEANGKFGHINCRNSKLTVINSDDAQNLSIQATLIHLSIQALSPRITASRELHSEEERMQLAVLTVMRQLLTGPGAEQLVEMDLDSFLIDQLFFSLDHNRSSLQPVMIDTLLAALKNRFAHELLEPPIPLSKSRRKSSLDPFSNISRISLTGEKSEKELPEAVAPLPPPQLLECLLKGLSSTSSHNAVQKWVKLLVECLPLYSGTIFQILLTLVECLCQRITASYNELRLVFKKTHGSIRERSEHVTIALLSGLENCIAVAHERLILEEESVSPVKSPDQPQGFFGNMVSGVFASEGNQARSATANDRLTVLLCFQDTVRLCFTIWSWGNIRRHSSSQDPESISSFQYTSLRMRNRSRRILEHLFNAEALDCLETLVQLWHNAVSADDTAEARSVFNLLHTLDGSRPKITIPAIFNSIYSRTNPTALEPSRKSVMTSRLSEADLVAFLVTYARSLDDDVLDEIWADCTTFLRDVLTNPFPHRQILPRLMEFTAILGEKMERTNFGDDRRARKDLGDLLLRLLTAIFTSKPLGLSQEPTSSSRQLADNDRSSQASSKGQQLVGPDDIVSILASVMPALVTTLGEADRISTAMSNISTNIIAPLFHSRLFPQNVNKSVLDLLQQMSKIPVASKHWRKDVGDAFNDTKFFTTKLGLVQTNWLDLLRHWVLTDKDRLPDLLSRLSPPTSAGIMFGVGATAARLEADRKAQLNLRRITLLILAANEDHFGAELANVHQKLEDLLTATHISSPSSVTRAEVYMLLRALVLKTSAIPLAPFWPMINSELHDAISAISPGQQSETYNPYSLLQACKLLETLLLIAPDDFQLQEWLFVTDTIDAVYPPDQWESVALADGIAQGLGTTTSTDTTERSTNDGLGIESGNDRDDNRGRDGYKKAWLNSELSRETAKDEIVDTVLRPFFDRLSIHAFESTYSMGIPDLGGCKDDLLADLFNEFTVAN</sequence>
<gene>
    <name evidence="11" type="ORF">EMCG_09255</name>
</gene>
<comment type="subcellular location">
    <subcellularLocation>
        <location evidence="1">Golgi apparatus membrane</location>
        <topology evidence="1">Peripheral membrane protein</topology>
    </subcellularLocation>
</comment>
<feature type="compositionally biased region" description="Basic and acidic residues" evidence="7">
    <location>
        <begin position="822"/>
        <end position="836"/>
    </location>
</feature>
<feature type="region of interest" description="Disordered" evidence="7">
    <location>
        <begin position="1484"/>
        <end position="1511"/>
    </location>
</feature>
<dbReference type="Pfam" id="PF24597">
    <property type="entry name" value="TPR_DOP1_M"/>
    <property type="match status" value="1"/>
</dbReference>
<dbReference type="GO" id="GO:0006895">
    <property type="term" value="P:Golgi to endosome transport"/>
    <property type="evidence" value="ECO:0007669"/>
    <property type="project" value="InterPro"/>
</dbReference>
<feature type="region of interest" description="Disordered" evidence="7">
    <location>
        <begin position="817"/>
        <end position="836"/>
    </location>
</feature>
<comment type="similarity">
    <text evidence="6">Belongs to the DOP1 family.</text>
</comment>
<feature type="domain" description="DOP1-like middle TPR" evidence="9">
    <location>
        <begin position="394"/>
        <end position="617"/>
    </location>
</feature>
<evidence type="ECO:0000256" key="3">
    <source>
        <dbReference type="ARBA" id="ARBA00022927"/>
    </source>
</evidence>
<evidence type="ECO:0000259" key="10">
    <source>
        <dbReference type="Pfam" id="PF24598"/>
    </source>
</evidence>
<dbReference type="GO" id="GO:0005829">
    <property type="term" value="C:cytosol"/>
    <property type="evidence" value="ECO:0007669"/>
    <property type="project" value="GOC"/>
</dbReference>
<dbReference type="GO" id="GO:0005802">
    <property type="term" value="C:trans-Golgi network"/>
    <property type="evidence" value="ECO:0007669"/>
    <property type="project" value="TreeGrafter"/>
</dbReference>
<keyword evidence="5" id="KW-0472">Membrane</keyword>
<feature type="domain" description="DOP1 N-terminal" evidence="8">
    <location>
        <begin position="35"/>
        <end position="360"/>
    </location>
</feature>
<dbReference type="PANTHER" id="PTHR14042:SF24">
    <property type="entry name" value="PROTEIN DOPEY-1 HOMOLOG"/>
    <property type="match status" value="1"/>
</dbReference>
<feature type="region of interest" description="Disordered" evidence="7">
    <location>
        <begin position="1"/>
        <end position="30"/>
    </location>
</feature>
<evidence type="ECO:0000313" key="11">
    <source>
        <dbReference type="EMBL" id="KKZ64878.1"/>
    </source>
</evidence>
<reference evidence="12" key="1">
    <citation type="journal article" date="2015" name="PLoS Genet.">
        <title>The dynamic genome and transcriptome of the human fungal pathogen Blastomyces and close relative Emmonsia.</title>
        <authorList>
            <person name="Munoz J.F."/>
            <person name="Gauthier G.M."/>
            <person name="Desjardins C.A."/>
            <person name="Gallo J.E."/>
            <person name="Holder J."/>
            <person name="Sullivan T.D."/>
            <person name="Marty A.J."/>
            <person name="Carmen J.C."/>
            <person name="Chen Z."/>
            <person name="Ding L."/>
            <person name="Gujja S."/>
            <person name="Magrini V."/>
            <person name="Misas E."/>
            <person name="Mitreva M."/>
            <person name="Priest M."/>
            <person name="Saif S."/>
            <person name="Whiston E.A."/>
            <person name="Young S."/>
            <person name="Zeng Q."/>
            <person name="Goldman W.E."/>
            <person name="Mardis E.R."/>
            <person name="Taylor J.W."/>
            <person name="McEwen J.G."/>
            <person name="Clay O.K."/>
            <person name="Klein B.S."/>
            <person name="Cuomo C.A."/>
        </authorList>
    </citation>
    <scope>NUCLEOTIDE SEQUENCE [LARGE SCALE GENOMIC DNA]</scope>
    <source>
        <strain evidence="12">UAMH 3008</strain>
    </source>
</reference>
<dbReference type="Pfam" id="PF24598">
    <property type="entry name" value="DOP1_C"/>
    <property type="match status" value="1"/>
</dbReference>
<keyword evidence="4" id="KW-0333">Golgi apparatus</keyword>
<protein>
    <submittedName>
        <fullName evidence="11">Uncharacterized protein</fullName>
    </submittedName>
</protein>
<organism evidence="11 12">
    <name type="scientific">[Emmonsia] crescens</name>
    <dbReference type="NCBI Taxonomy" id="73230"/>
    <lineage>
        <taxon>Eukaryota</taxon>
        <taxon>Fungi</taxon>
        <taxon>Dikarya</taxon>
        <taxon>Ascomycota</taxon>
        <taxon>Pezizomycotina</taxon>
        <taxon>Eurotiomycetes</taxon>
        <taxon>Eurotiomycetidae</taxon>
        <taxon>Onygenales</taxon>
        <taxon>Ajellomycetaceae</taxon>
        <taxon>Emergomyces</taxon>
    </lineage>
</organism>
<evidence type="ECO:0000256" key="6">
    <source>
        <dbReference type="ARBA" id="ARBA00046326"/>
    </source>
</evidence>